<dbReference type="AlphaFoldDB" id="A0A919MD25"/>
<proteinExistence type="predicted"/>
<keyword evidence="3" id="KW-1185">Reference proteome</keyword>
<accession>A0A919MD25</accession>
<feature type="compositionally biased region" description="Acidic residues" evidence="1">
    <location>
        <begin position="38"/>
        <end position="50"/>
    </location>
</feature>
<feature type="compositionally biased region" description="Gly residues" evidence="1">
    <location>
        <begin position="82"/>
        <end position="93"/>
    </location>
</feature>
<comment type="caution">
    <text evidence="2">The sequence shown here is derived from an EMBL/GenBank/DDBJ whole genome shotgun (WGS) entry which is preliminary data.</text>
</comment>
<dbReference type="Proteomes" id="UP000598174">
    <property type="component" value="Unassembled WGS sequence"/>
</dbReference>
<organism evidence="2 3">
    <name type="scientific">Paractinoplanes ferrugineus</name>
    <dbReference type="NCBI Taxonomy" id="113564"/>
    <lineage>
        <taxon>Bacteria</taxon>
        <taxon>Bacillati</taxon>
        <taxon>Actinomycetota</taxon>
        <taxon>Actinomycetes</taxon>
        <taxon>Micromonosporales</taxon>
        <taxon>Micromonosporaceae</taxon>
        <taxon>Paractinoplanes</taxon>
    </lineage>
</organism>
<sequence>MAARPPWAGTTGARPLRGGAETGNGWVSSAAAERDGADDCDGPDECEGADAGDGSGDRGGSGRNWTVASSPGTRAAPNDAGVGPGRTGDGGPG</sequence>
<evidence type="ECO:0000313" key="2">
    <source>
        <dbReference type="EMBL" id="GIE11328.1"/>
    </source>
</evidence>
<protein>
    <submittedName>
        <fullName evidence="2">Uncharacterized protein</fullName>
    </submittedName>
</protein>
<gene>
    <name evidence="2" type="ORF">Afe05nite_31680</name>
</gene>
<name>A0A919MD25_9ACTN</name>
<feature type="compositionally biased region" description="Gly residues" evidence="1">
    <location>
        <begin position="51"/>
        <end position="62"/>
    </location>
</feature>
<evidence type="ECO:0000313" key="3">
    <source>
        <dbReference type="Proteomes" id="UP000598174"/>
    </source>
</evidence>
<reference evidence="2" key="1">
    <citation type="submission" date="2021-01" db="EMBL/GenBank/DDBJ databases">
        <title>Whole genome shotgun sequence of Actinoplanes ferrugineus NBRC 15555.</title>
        <authorList>
            <person name="Komaki H."/>
            <person name="Tamura T."/>
        </authorList>
    </citation>
    <scope>NUCLEOTIDE SEQUENCE</scope>
    <source>
        <strain evidence="2">NBRC 15555</strain>
    </source>
</reference>
<evidence type="ECO:0000256" key="1">
    <source>
        <dbReference type="SAM" id="MobiDB-lite"/>
    </source>
</evidence>
<feature type="region of interest" description="Disordered" evidence="1">
    <location>
        <begin position="1"/>
        <end position="93"/>
    </location>
</feature>
<dbReference type="EMBL" id="BOMM01000028">
    <property type="protein sequence ID" value="GIE11328.1"/>
    <property type="molecule type" value="Genomic_DNA"/>
</dbReference>